<comment type="caution">
    <text evidence="2">The sequence shown here is derived from an EMBL/GenBank/DDBJ whole genome shotgun (WGS) entry which is preliminary data.</text>
</comment>
<dbReference type="AlphaFoldDB" id="A0A834KP19"/>
<feature type="compositionally biased region" description="Acidic residues" evidence="1">
    <location>
        <begin position="1"/>
        <end position="22"/>
    </location>
</feature>
<evidence type="ECO:0000313" key="2">
    <source>
        <dbReference type="EMBL" id="KAF7409452.1"/>
    </source>
</evidence>
<evidence type="ECO:0000313" key="3">
    <source>
        <dbReference type="Proteomes" id="UP000617340"/>
    </source>
</evidence>
<accession>A0A834KP19</accession>
<keyword evidence="3" id="KW-1185">Reference proteome</keyword>
<protein>
    <submittedName>
        <fullName evidence="2">Uncharacterized protein</fullName>
    </submittedName>
</protein>
<feature type="region of interest" description="Disordered" evidence="1">
    <location>
        <begin position="1"/>
        <end position="27"/>
    </location>
</feature>
<dbReference type="EMBL" id="JACSDZ010000003">
    <property type="protein sequence ID" value="KAF7409452.1"/>
    <property type="molecule type" value="Genomic_DNA"/>
</dbReference>
<organism evidence="2 3">
    <name type="scientific">Vespula germanica</name>
    <name type="common">German yellow jacket</name>
    <name type="synonym">Paravespula germanica</name>
    <dbReference type="NCBI Taxonomy" id="30212"/>
    <lineage>
        <taxon>Eukaryota</taxon>
        <taxon>Metazoa</taxon>
        <taxon>Ecdysozoa</taxon>
        <taxon>Arthropoda</taxon>
        <taxon>Hexapoda</taxon>
        <taxon>Insecta</taxon>
        <taxon>Pterygota</taxon>
        <taxon>Neoptera</taxon>
        <taxon>Endopterygota</taxon>
        <taxon>Hymenoptera</taxon>
        <taxon>Apocrita</taxon>
        <taxon>Aculeata</taxon>
        <taxon>Vespoidea</taxon>
        <taxon>Vespidae</taxon>
        <taxon>Vespinae</taxon>
        <taxon>Vespula</taxon>
    </lineage>
</organism>
<evidence type="ECO:0000256" key="1">
    <source>
        <dbReference type="SAM" id="MobiDB-lite"/>
    </source>
</evidence>
<gene>
    <name evidence="2" type="ORF">HZH68_003833</name>
</gene>
<name>A0A834KP19_VESGE</name>
<dbReference type="Proteomes" id="UP000617340">
    <property type="component" value="Unassembled WGS sequence"/>
</dbReference>
<sequence>MKEIIEEGEEEEEEEEEEMEPEESTRTEHAVLISLGKLKNPILSYSIQRLREEERSLSKIALGSSYGFQTA</sequence>
<reference evidence="2" key="1">
    <citation type="journal article" date="2020" name="G3 (Bethesda)">
        <title>High-Quality Assemblies for Three Invasive Social Wasps from the &lt;i&gt;Vespula&lt;/i&gt; Genus.</title>
        <authorList>
            <person name="Harrop T.W.R."/>
            <person name="Guhlin J."/>
            <person name="McLaughlin G.M."/>
            <person name="Permina E."/>
            <person name="Stockwell P."/>
            <person name="Gilligan J."/>
            <person name="Le Lec M.F."/>
            <person name="Gruber M.A.M."/>
            <person name="Quinn O."/>
            <person name="Lovegrove M."/>
            <person name="Duncan E.J."/>
            <person name="Remnant E.J."/>
            <person name="Van Eeckhoven J."/>
            <person name="Graham B."/>
            <person name="Knapp R.A."/>
            <person name="Langford K.W."/>
            <person name="Kronenberg Z."/>
            <person name="Press M.O."/>
            <person name="Eacker S.M."/>
            <person name="Wilson-Rankin E.E."/>
            <person name="Purcell J."/>
            <person name="Lester P.J."/>
            <person name="Dearden P.K."/>
        </authorList>
    </citation>
    <scope>NUCLEOTIDE SEQUENCE</scope>
    <source>
        <strain evidence="2">Linc-1</strain>
    </source>
</reference>
<proteinExistence type="predicted"/>